<dbReference type="EMBL" id="BBXV01000011">
    <property type="protein sequence ID" value="GAQ16865.1"/>
    <property type="molecule type" value="Genomic_DNA"/>
</dbReference>
<comment type="caution">
    <text evidence="2">The sequence shown here is derived from an EMBL/GenBank/DDBJ whole genome shotgun (WGS) entry which is preliminary data.</text>
</comment>
<dbReference type="GO" id="GO:0006629">
    <property type="term" value="P:lipid metabolic process"/>
    <property type="evidence" value="ECO:0007669"/>
    <property type="project" value="InterPro"/>
</dbReference>
<dbReference type="InterPro" id="IPR030395">
    <property type="entry name" value="GP_PDE_dom"/>
</dbReference>
<evidence type="ECO:0000313" key="2">
    <source>
        <dbReference type="EMBL" id="GAQ16865.1"/>
    </source>
</evidence>
<dbReference type="PANTHER" id="PTHR46211">
    <property type="entry name" value="GLYCEROPHOSPHORYL DIESTER PHOSPHODIESTERASE"/>
    <property type="match status" value="1"/>
</dbReference>
<sequence>MNIRGIGHRGYPVKYPENTLSSFQAAIDLGFSHIELDVHLSKDGVPVVMHDYNIDRMTDGSGEIREYTVDQLQEFNVGEFEKIPTLEEVLRLAKGQIHVSIEMKNTKLYDAVEEKVCRIVQKLQMEEEVYVISFDHKSLAKMRVLSSDIKIGPLVTKMKRSHLRLIEKLDAEYIAVKFDGLNEKYINKCEQMGVQVVAWTVNSIEQMQRLKKFPSILITTDELEKYKAYNTTYADNLEQVII</sequence>
<reference evidence="2 3" key="2">
    <citation type="journal article" date="2016" name="Genome Announc.">
        <title>Draft Genome Sequence of Oceanobacillus picturae Heshi-B3, Isolated from Fermented Rice Bran in a Traditional Japanese Seafood Dish.</title>
        <authorList>
            <person name="Akuzawa S."/>
            <person name="Nagaoka J."/>
            <person name="Kanekatsu M."/>
            <person name="Kanesaki Y."/>
            <person name="Suzuki T."/>
        </authorList>
    </citation>
    <scope>NUCLEOTIDE SEQUENCE [LARGE SCALE GENOMIC DNA]</scope>
    <source>
        <strain evidence="2 3">Heshi-B3</strain>
    </source>
</reference>
<gene>
    <name evidence="2" type="ORF">OPHB3_0789</name>
</gene>
<protein>
    <submittedName>
        <fullName evidence="2">Glycerophosphoryl diester phosphodiesterase</fullName>
    </submittedName>
</protein>
<dbReference type="PANTHER" id="PTHR46211:SF14">
    <property type="entry name" value="GLYCEROPHOSPHODIESTER PHOSPHODIESTERASE"/>
    <property type="match status" value="1"/>
</dbReference>
<dbReference type="GO" id="GO:0008081">
    <property type="term" value="F:phosphoric diester hydrolase activity"/>
    <property type="evidence" value="ECO:0007669"/>
    <property type="project" value="InterPro"/>
</dbReference>
<reference evidence="3" key="1">
    <citation type="submission" date="2015-07" db="EMBL/GenBank/DDBJ databases">
        <title>Draft Genome Sequence of Oceanobacillus picturae Heshi-B3 that Was Isolated from Fermented Rice Bran with Aging Salted Mackerel, Which Was Named Heshiko as Traditional Fermented Seafood in Japan.</title>
        <authorList>
            <person name="Akuzawa S."/>
            <person name="Nakagawa J."/>
            <person name="Kanekatsu T."/>
            <person name="Kanesaki Y."/>
            <person name="Suzuki T."/>
        </authorList>
    </citation>
    <scope>NUCLEOTIDE SEQUENCE [LARGE SCALE GENOMIC DNA]</scope>
    <source>
        <strain evidence="3">Heshi-B3</strain>
    </source>
</reference>
<organism evidence="2 3">
    <name type="scientific">Oceanobacillus picturae</name>
    <dbReference type="NCBI Taxonomy" id="171693"/>
    <lineage>
        <taxon>Bacteria</taxon>
        <taxon>Bacillati</taxon>
        <taxon>Bacillota</taxon>
        <taxon>Bacilli</taxon>
        <taxon>Bacillales</taxon>
        <taxon>Bacillaceae</taxon>
        <taxon>Oceanobacillus</taxon>
    </lineage>
</organism>
<dbReference type="InterPro" id="IPR017946">
    <property type="entry name" value="PLC-like_Pdiesterase_TIM-brl"/>
</dbReference>
<name>A0A0U9H6E4_9BACI</name>
<accession>A0A0U9H6E4</accession>
<dbReference type="Gene3D" id="3.20.20.190">
    <property type="entry name" value="Phosphatidylinositol (PI) phosphodiesterase"/>
    <property type="match status" value="1"/>
</dbReference>
<evidence type="ECO:0000259" key="1">
    <source>
        <dbReference type="PROSITE" id="PS51704"/>
    </source>
</evidence>
<dbReference type="RefSeq" id="WP_058949459.1">
    <property type="nucleotide sequence ID" value="NZ_BBXV01000011.1"/>
</dbReference>
<dbReference type="PROSITE" id="PS51704">
    <property type="entry name" value="GP_PDE"/>
    <property type="match status" value="1"/>
</dbReference>
<dbReference type="OrthoDB" id="384721at2"/>
<feature type="domain" description="GP-PDE" evidence="1">
    <location>
        <begin position="3"/>
        <end position="230"/>
    </location>
</feature>
<evidence type="ECO:0000313" key="3">
    <source>
        <dbReference type="Proteomes" id="UP000052946"/>
    </source>
</evidence>
<dbReference type="Pfam" id="PF03009">
    <property type="entry name" value="GDPD"/>
    <property type="match status" value="1"/>
</dbReference>
<dbReference type="Proteomes" id="UP000052946">
    <property type="component" value="Unassembled WGS sequence"/>
</dbReference>
<dbReference type="AlphaFoldDB" id="A0A0U9H6E4"/>
<proteinExistence type="predicted"/>
<dbReference type="SUPFAM" id="SSF51695">
    <property type="entry name" value="PLC-like phosphodiesterases"/>
    <property type="match status" value="1"/>
</dbReference>